<feature type="transmembrane region" description="Helical" evidence="1">
    <location>
        <begin position="62"/>
        <end position="88"/>
    </location>
</feature>
<dbReference type="STRING" id="1236989.JCM15548_12528"/>
<keyword evidence="1" id="KW-0472">Membrane</keyword>
<keyword evidence="1" id="KW-0812">Transmembrane</keyword>
<reference evidence="2 3" key="1">
    <citation type="journal article" date="2015" name="Microbes Environ.">
        <title>Distribution and evolution of nitrogen fixation genes in the phylum bacteroidetes.</title>
        <authorList>
            <person name="Inoue J."/>
            <person name="Oshima K."/>
            <person name="Suda W."/>
            <person name="Sakamoto M."/>
            <person name="Iino T."/>
            <person name="Noda S."/>
            <person name="Hongoh Y."/>
            <person name="Hattori M."/>
            <person name="Ohkuma M."/>
        </authorList>
    </citation>
    <scope>NUCLEOTIDE SEQUENCE [LARGE SCALE GENOMIC DNA]</scope>
    <source>
        <strain evidence="2">JCM 15548</strain>
    </source>
</reference>
<comment type="caution">
    <text evidence="2">The sequence shown here is derived from an EMBL/GenBank/DDBJ whole genome shotgun (WGS) entry which is preliminary data.</text>
</comment>
<gene>
    <name evidence="2" type="ORF">JCM15548_12528</name>
</gene>
<dbReference type="GO" id="GO:0015661">
    <property type="term" value="F:L-lysine efflux transmembrane transporter activity"/>
    <property type="evidence" value="ECO:0007669"/>
    <property type="project" value="InterPro"/>
</dbReference>
<keyword evidence="3" id="KW-1185">Reference proteome</keyword>
<dbReference type="EMBL" id="BAZW01000020">
    <property type="protein sequence ID" value="GAO30268.1"/>
    <property type="molecule type" value="Genomic_DNA"/>
</dbReference>
<name>A0A0E9LY91_9BACT</name>
<evidence type="ECO:0000313" key="3">
    <source>
        <dbReference type="Proteomes" id="UP000032900"/>
    </source>
</evidence>
<dbReference type="Proteomes" id="UP000032900">
    <property type="component" value="Unassembled WGS sequence"/>
</dbReference>
<protein>
    <recommendedName>
        <fullName evidence="4">DUF340 domain-containing protein</fullName>
    </recommendedName>
</protein>
<keyword evidence="1" id="KW-1133">Transmembrane helix</keyword>
<dbReference type="AlphaFoldDB" id="A0A0E9LY91"/>
<evidence type="ECO:0008006" key="4">
    <source>
        <dbReference type="Google" id="ProtNLM"/>
    </source>
</evidence>
<dbReference type="Pfam" id="PF03956">
    <property type="entry name" value="Lys_export"/>
    <property type="match status" value="1"/>
</dbReference>
<evidence type="ECO:0000313" key="2">
    <source>
        <dbReference type="EMBL" id="GAO30268.1"/>
    </source>
</evidence>
<feature type="transmembrane region" description="Helical" evidence="1">
    <location>
        <begin position="33"/>
        <end position="50"/>
    </location>
</feature>
<accession>A0A0E9LY91</accession>
<feature type="transmembrane region" description="Helical" evidence="1">
    <location>
        <begin position="6"/>
        <end position="21"/>
    </location>
</feature>
<proteinExistence type="predicted"/>
<evidence type="ECO:0000256" key="1">
    <source>
        <dbReference type="SAM" id="Phobius"/>
    </source>
</evidence>
<organism evidence="2 3">
    <name type="scientific">Geofilum rubicundum JCM 15548</name>
    <dbReference type="NCBI Taxonomy" id="1236989"/>
    <lineage>
        <taxon>Bacteria</taxon>
        <taxon>Pseudomonadati</taxon>
        <taxon>Bacteroidota</taxon>
        <taxon>Bacteroidia</taxon>
        <taxon>Marinilabiliales</taxon>
        <taxon>Marinilabiliaceae</taxon>
        <taxon>Geofilum</taxon>
    </lineage>
</organism>
<dbReference type="OrthoDB" id="711065at2"/>
<dbReference type="RefSeq" id="WP_062125078.1">
    <property type="nucleotide sequence ID" value="NZ_BAZW01000020.1"/>
</dbReference>
<dbReference type="InterPro" id="IPR005642">
    <property type="entry name" value="LysO"/>
</dbReference>
<sequence>MDILFVIGFFLVGIFLGRLFHTRHRVKLASEKGMMWAVYLLLFLLGVSVGNNPQIVENFHTLGWQAFLLSLGSLGGSLVLGKLLMVLYGTRMDLKKRTHEK</sequence>